<comment type="subcellular location">
    <subcellularLocation>
        <location evidence="1">Cell membrane</location>
        <topology evidence="1">Multi-pass membrane protein</topology>
    </subcellularLocation>
</comment>
<gene>
    <name evidence="9" type="ORF">ACFQRG_06790</name>
</gene>
<evidence type="ECO:0000313" key="9">
    <source>
        <dbReference type="EMBL" id="MFC7392690.1"/>
    </source>
</evidence>
<feature type="transmembrane region" description="Helical" evidence="7">
    <location>
        <begin position="6"/>
        <end position="22"/>
    </location>
</feature>
<keyword evidence="6 7" id="KW-0472">Membrane</keyword>
<feature type="transmembrane region" description="Helical" evidence="7">
    <location>
        <begin position="117"/>
        <end position="137"/>
    </location>
</feature>
<sequence>MAIDLIARLFAAGILGALIGFEREKHFKEAGLRTHFLVALGSALTMVVSKYAFNDVLHNDAIELDPSRIAAQVVSGIGFLGAGTILVQRQSVSGLTTAAGLWSTAGVGLTIGAGMYVVGICGTILILLGLAVLRSIFKYTFPKSQKLTLYIKSTDLLSKVIDTLTTEHFSVITYRVKARQTDNETHYTVEFQLKSKRSVKDNQIIKALQELPEIETVKIS</sequence>
<keyword evidence="3" id="KW-1003">Cell membrane</keyword>
<name>A0ABW2PWM4_9BACL</name>
<evidence type="ECO:0000256" key="3">
    <source>
        <dbReference type="ARBA" id="ARBA00022475"/>
    </source>
</evidence>
<comment type="caution">
    <text evidence="9">The sequence shown here is derived from an EMBL/GenBank/DDBJ whole genome shotgun (WGS) entry which is preliminary data.</text>
</comment>
<evidence type="ECO:0000256" key="5">
    <source>
        <dbReference type="ARBA" id="ARBA00022989"/>
    </source>
</evidence>
<organism evidence="9 10">
    <name type="scientific">Scopulibacillus cellulosilyticus</name>
    <dbReference type="NCBI Taxonomy" id="2665665"/>
    <lineage>
        <taxon>Bacteria</taxon>
        <taxon>Bacillati</taxon>
        <taxon>Bacillota</taxon>
        <taxon>Bacilli</taxon>
        <taxon>Bacillales</taxon>
        <taxon>Sporolactobacillaceae</taxon>
        <taxon>Scopulibacillus</taxon>
    </lineage>
</organism>
<dbReference type="EMBL" id="JBHTCO010000005">
    <property type="protein sequence ID" value="MFC7392690.1"/>
    <property type="molecule type" value="Genomic_DNA"/>
</dbReference>
<dbReference type="InterPro" id="IPR003416">
    <property type="entry name" value="MgtC/SapB/SrpB/YhiD_fam"/>
</dbReference>
<feature type="transmembrane region" description="Helical" evidence="7">
    <location>
        <begin position="69"/>
        <end position="87"/>
    </location>
</feature>
<keyword evidence="10" id="KW-1185">Reference proteome</keyword>
<comment type="similarity">
    <text evidence="2">Belongs to the MgtC/SapB family.</text>
</comment>
<reference evidence="10" key="1">
    <citation type="journal article" date="2019" name="Int. J. Syst. Evol. Microbiol.">
        <title>The Global Catalogue of Microorganisms (GCM) 10K type strain sequencing project: providing services to taxonomists for standard genome sequencing and annotation.</title>
        <authorList>
            <consortium name="The Broad Institute Genomics Platform"/>
            <consortium name="The Broad Institute Genome Sequencing Center for Infectious Disease"/>
            <person name="Wu L."/>
            <person name="Ma J."/>
        </authorList>
    </citation>
    <scope>NUCLEOTIDE SEQUENCE [LARGE SCALE GENOMIC DNA]</scope>
    <source>
        <strain evidence="10">CGMCC 1.16305</strain>
    </source>
</reference>
<keyword evidence="5 7" id="KW-1133">Transmembrane helix</keyword>
<evidence type="ECO:0000256" key="4">
    <source>
        <dbReference type="ARBA" id="ARBA00022692"/>
    </source>
</evidence>
<feature type="domain" description="MgtC/SapB/SrpB/YhiD N-terminal" evidence="8">
    <location>
        <begin position="9"/>
        <end position="136"/>
    </location>
</feature>
<evidence type="ECO:0000259" key="8">
    <source>
        <dbReference type="Pfam" id="PF02308"/>
    </source>
</evidence>
<keyword evidence="4 7" id="KW-0812">Transmembrane</keyword>
<accession>A0ABW2PWM4</accession>
<dbReference type="RefSeq" id="WP_380965097.1">
    <property type="nucleotide sequence ID" value="NZ_JBHTCO010000005.1"/>
</dbReference>
<dbReference type="PRINTS" id="PR01837">
    <property type="entry name" value="MGTCSAPBPROT"/>
</dbReference>
<dbReference type="PANTHER" id="PTHR33778">
    <property type="entry name" value="PROTEIN MGTC"/>
    <property type="match status" value="1"/>
</dbReference>
<protein>
    <submittedName>
        <fullName evidence="9">MgtC/SapB family protein</fullName>
    </submittedName>
</protein>
<evidence type="ECO:0000256" key="2">
    <source>
        <dbReference type="ARBA" id="ARBA00009298"/>
    </source>
</evidence>
<dbReference type="Proteomes" id="UP001596505">
    <property type="component" value="Unassembled WGS sequence"/>
</dbReference>
<feature type="transmembrane region" description="Helical" evidence="7">
    <location>
        <begin position="94"/>
        <end position="111"/>
    </location>
</feature>
<feature type="transmembrane region" description="Helical" evidence="7">
    <location>
        <begin position="34"/>
        <end position="53"/>
    </location>
</feature>
<evidence type="ECO:0000256" key="7">
    <source>
        <dbReference type="SAM" id="Phobius"/>
    </source>
</evidence>
<evidence type="ECO:0000313" key="10">
    <source>
        <dbReference type="Proteomes" id="UP001596505"/>
    </source>
</evidence>
<dbReference type="PANTHER" id="PTHR33778:SF1">
    <property type="entry name" value="MAGNESIUM TRANSPORTER YHID-RELATED"/>
    <property type="match status" value="1"/>
</dbReference>
<evidence type="ECO:0000256" key="6">
    <source>
        <dbReference type="ARBA" id="ARBA00023136"/>
    </source>
</evidence>
<dbReference type="Pfam" id="PF02308">
    <property type="entry name" value="MgtC"/>
    <property type="match status" value="1"/>
</dbReference>
<dbReference type="InterPro" id="IPR049177">
    <property type="entry name" value="MgtC_SapB_SrpB_YhiD_N"/>
</dbReference>
<proteinExistence type="inferred from homology"/>
<evidence type="ECO:0000256" key="1">
    <source>
        <dbReference type="ARBA" id="ARBA00004651"/>
    </source>
</evidence>
<dbReference type="NCBIfam" id="NF007431">
    <property type="entry name" value="PRK09977.1"/>
    <property type="match status" value="1"/>
</dbReference>